<evidence type="ECO:0000256" key="4">
    <source>
        <dbReference type="ARBA" id="ARBA00023125"/>
    </source>
</evidence>
<evidence type="ECO:0000256" key="2">
    <source>
        <dbReference type="ARBA" id="ARBA00023015"/>
    </source>
</evidence>
<dbReference type="Pfam" id="PF04542">
    <property type="entry name" value="Sigma70_r2"/>
    <property type="match status" value="1"/>
</dbReference>
<dbReference type="PROSITE" id="PS00716">
    <property type="entry name" value="SIGMA70_2"/>
    <property type="match status" value="1"/>
</dbReference>
<dbReference type="GO" id="GO:0016987">
    <property type="term" value="F:sigma factor activity"/>
    <property type="evidence" value="ECO:0007669"/>
    <property type="project" value="UniProtKB-UniRule"/>
</dbReference>
<comment type="subunit">
    <text evidence="6">Interacts transiently with the RNA polymerase catalytic core.</text>
</comment>
<comment type="function">
    <text evidence="6">Sigma factors are initiation factors that promote the attachment of RNA polymerase to specific initiation sites and are then released. This sigma factor is the primary sigma factor during exponential growth.</text>
</comment>
<feature type="short sequence motif" description="Interaction with polymerase core subunit RpoC" evidence="6">
    <location>
        <begin position="223"/>
        <end position="226"/>
    </location>
</feature>
<evidence type="ECO:0000259" key="7">
    <source>
        <dbReference type="PROSITE" id="PS00715"/>
    </source>
</evidence>
<dbReference type="FunFam" id="1.10.10.10:FF:000002">
    <property type="entry name" value="RNA polymerase sigma factor SigA"/>
    <property type="match status" value="1"/>
</dbReference>
<dbReference type="Pfam" id="PF04539">
    <property type="entry name" value="Sigma70_r3"/>
    <property type="match status" value="1"/>
</dbReference>
<dbReference type="InterPro" id="IPR000943">
    <property type="entry name" value="RNA_pol_sigma70"/>
</dbReference>
<protein>
    <recommendedName>
        <fullName evidence="6">RNA polymerase sigma factor SigA</fullName>
    </recommendedName>
</protein>
<dbReference type="InterPro" id="IPR013325">
    <property type="entry name" value="RNA_pol_sigma_r2"/>
</dbReference>
<evidence type="ECO:0000313" key="10">
    <source>
        <dbReference type="Proteomes" id="UP000287224"/>
    </source>
</evidence>
<dbReference type="Gene3D" id="1.10.10.10">
    <property type="entry name" value="Winged helix-like DNA-binding domain superfamily/Winged helix DNA-binding domain"/>
    <property type="match status" value="2"/>
</dbReference>
<evidence type="ECO:0000256" key="6">
    <source>
        <dbReference type="HAMAP-Rule" id="MF_00963"/>
    </source>
</evidence>
<keyword evidence="1 6" id="KW-0963">Cytoplasm</keyword>
<feature type="region of interest" description="Sigma-70 factor domain-3" evidence="6">
    <location>
        <begin position="278"/>
        <end position="354"/>
    </location>
</feature>
<dbReference type="GO" id="GO:0006352">
    <property type="term" value="P:DNA-templated transcription initiation"/>
    <property type="evidence" value="ECO:0007669"/>
    <property type="project" value="UniProtKB-UniRule"/>
</dbReference>
<proteinExistence type="inferred from homology"/>
<comment type="caution">
    <text evidence="9">The sequence shown here is derived from an EMBL/GenBank/DDBJ whole genome shotgun (WGS) entry which is preliminary data.</text>
</comment>
<dbReference type="InterPro" id="IPR012760">
    <property type="entry name" value="RNA_pol_sigma_RpoD_C"/>
</dbReference>
<dbReference type="NCBIfam" id="TIGR02937">
    <property type="entry name" value="sigma70-ECF"/>
    <property type="match status" value="1"/>
</dbReference>
<feature type="domain" description="RNA polymerase sigma-70" evidence="7">
    <location>
        <begin position="223"/>
        <end position="236"/>
    </location>
</feature>
<comment type="similarity">
    <text evidence="6">Belongs to the sigma-70 factor family. RpoD/SigA subfamily.</text>
</comment>
<accession>A0A401ZD94</accession>
<dbReference type="NCBIfam" id="TIGR02393">
    <property type="entry name" value="RpoD_Cterm"/>
    <property type="match status" value="1"/>
</dbReference>
<sequence length="432" mass="49417">MVNRDQEVMDRVHNDHGNVSTISTGPLNNVFDLEHFDMDESMLNDTAEVFNVDSVGHHAHVPAASVTVPAEKSEEFDLFKLQDEEPMEALDPTKEPPADWEPGPEEVAEVDAEILADPKWDELGDGLGIVVADLESSLDDPVRMYLREIGRVPLLNAEEEVRLAQLMERGKQERLRAERLKVKPNRKYIEDGEEAQRRLTEANLRLVVSVAKKYIGRGMNLLDLIQEGNIGLIRAVEKFDYTKGYKFSTYATWWIRQAITRAIADQARTIRIPVHMVETINRLIRISRRLLQDLGREPTSEEIAEQMEISAEKVREIIKVSQEPVSLETPIGEEDDSHLGDFLEDQTALAPAEAASHQLLKEQVEDVLDSLTERERKVLQLRFGLDDGRSRTLEEVGKEFHVTRERIRQIEAKALRKLRHPSRSRKLKDYLD</sequence>
<feature type="domain" description="RNA polymerase sigma-70" evidence="8">
    <location>
        <begin position="392"/>
        <end position="418"/>
    </location>
</feature>
<keyword evidence="5 6" id="KW-0804">Transcription</keyword>
<dbReference type="OrthoDB" id="147018at2"/>
<dbReference type="Pfam" id="PF04545">
    <property type="entry name" value="Sigma70_r4"/>
    <property type="match status" value="1"/>
</dbReference>
<dbReference type="FunFam" id="1.10.601.10:FF:000001">
    <property type="entry name" value="RNA polymerase sigma factor SigA"/>
    <property type="match status" value="1"/>
</dbReference>
<dbReference type="SUPFAM" id="SSF88659">
    <property type="entry name" value="Sigma3 and sigma4 domains of RNA polymerase sigma factors"/>
    <property type="match status" value="2"/>
</dbReference>
<dbReference type="Pfam" id="PF00140">
    <property type="entry name" value="Sigma70_r1_2"/>
    <property type="match status" value="1"/>
</dbReference>
<dbReference type="PROSITE" id="PS00715">
    <property type="entry name" value="SIGMA70_1"/>
    <property type="match status" value="1"/>
</dbReference>
<dbReference type="SUPFAM" id="SSF88946">
    <property type="entry name" value="Sigma2 domain of RNA polymerase sigma factors"/>
    <property type="match status" value="1"/>
</dbReference>
<evidence type="ECO:0000256" key="3">
    <source>
        <dbReference type="ARBA" id="ARBA00023082"/>
    </source>
</evidence>
<dbReference type="GO" id="GO:0005737">
    <property type="term" value="C:cytoplasm"/>
    <property type="evidence" value="ECO:0007669"/>
    <property type="project" value="UniProtKB-SubCell"/>
</dbReference>
<dbReference type="InterPro" id="IPR014284">
    <property type="entry name" value="RNA_pol_sigma-70_dom"/>
</dbReference>
<comment type="subcellular location">
    <subcellularLocation>
        <location evidence="6">Cytoplasm</location>
    </subcellularLocation>
</comment>
<dbReference type="GO" id="GO:0003677">
    <property type="term" value="F:DNA binding"/>
    <property type="evidence" value="ECO:0007669"/>
    <property type="project" value="UniProtKB-UniRule"/>
</dbReference>
<dbReference type="InterPro" id="IPR007627">
    <property type="entry name" value="RNA_pol_sigma70_r2"/>
</dbReference>
<keyword evidence="4 6" id="KW-0238">DNA-binding</keyword>
<feature type="region of interest" description="Sigma-70 factor domain-4" evidence="6">
    <location>
        <begin position="367"/>
        <end position="420"/>
    </location>
</feature>
<dbReference type="HAMAP" id="MF_00963">
    <property type="entry name" value="Sigma70_RpoD_SigA"/>
    <property type="match status" value="1"/>
</dbReference>
<evidence type="ECO:0000259" key="8">
    <source>
        <dbReference type="PROSITE" id="PS00716"/>
    </source>
</evidence>
<dbReference type="PRINTS" id="PR00046">
    <property type="entry name" value="SIGMA70FCT"/>
</dbReference>
<dbReference type="InterPro" id="IPR013324">
    <property type="entry name" value="RNA_pol_sigma_r3/r4-like"/>
</dbReference>
<name>A0A401ZD94_9CHLR</name>
<evidence type="ECO:0000256" key="1">
    <source>
        <dbReference type="ARBA" id="ARBA00022490"/>
    </source>
</evidence>
<feature type="DNA-binding region" description="H-T-H motif" evidence="6">
    <location>
        <begin position="393"/>
        <end position="412"/>
    </location>
</feature>
<evidence type="ECO:0000313" key="9">
    <source>
        <dbReference type="EMBL" id="GCE04861.1"/>
    </source>
</evidence>
<gene>
    <name evidence="6" type="primary">sigA</name>
    <name evidence="9" type="ORF">KDAU_21900</name>
</gene>
<reference evidence="10" key="1">
    <citation type="submission" date="2018-12" db="EMBL/GenBank/DDBJ databases">
        <title>Tengunoibacter tsumagoiensis gen. nov., sp. nov., Dictyobacter kobayashii sp. nov., D. alpinus sp. nov., and D. joshuensis sp. nov. and description of Dictyobacteraceae fam. nov. within the order Ktedonobacterales isolated from Tengu-no-mugimeshi.</title>
        <authorList>
            <person name="Wang C.M."/>
            <person name="Zheng Y."/>
            <person name="Sakai Y."/>
            <person name="Toyoda A."/>
            <person name="Minakuchi Y."/>
            <person name="Abe K."/>
            <person name="Yokota A."/>
            <person name="Yabe S."/>
        </authorList>
    </citation>
    <scope>NUCLEOTIDE SEQUENCE [LARGE SCALE GENOMIC DNA]</scope>
    <source>
        <strain evidence="10">S-27</strain>
    </source>
</reference>
<organism evidence="9 10">
    <name type="scientific">Dictyobacter aurantiacus</name>
    <dbReference type="NCBI Taxonomy" id="1936993"/>
    <lineage>
        <taxon>Bacteria</taxon>
        <taxon>Bacillati</taxon>
        <taxon>Chloroflexota</taxon>
        <taxon>Ktedonobacteria</taxon>
        <taxon>Ktedonobacterales</taxon>
        <taxon>Dictyobacteraceae</taxon>
        <taxon>Dictyobacter</taxon>
    </lineage>
</organism>
<dbReference type="InterPro" id="IPR050239">
    <property type="entry name" value="Sigma-70_RNA_pol_init_factors"/>
</dbReference>
<dbReference type="Gene3D" id="1.10.601.10">
    <property type="entry name" value="RNA Polymerase Primary Sigma Factor"/>
    <property type="match status" value="2"/>
</dbReference>
<keyword evidence="10" id="KW-1185">Reference proteome</keyword>
<dbReference type="InterPro" id="IPR028630">
    <property type="entry name" value="Sigma70_RpoD"/>
</dbReference>
<dbReference type="AlphaFoldDB" id="A0A401ZD94"/>
<feature type="region of interest" description="Sigma-70 factor domain-2" evidence="6">
    <location>
        <begin position="199"/>
        <end position="269"/>
    </location>
</feature>
<dbReference type="EMBL" id="BIFQ01000001">
    <property type="protein sequence ID" value="GCE04861.1"/>
    <property type="molecule type" value="Genomic_DNA"/>
</dbReference>
<dbReference type="Proteomes" id="UP000287224">
    <property type="component" value="Unassembled WGS sequence"/>
</dbReference>
<dbReference type="InterPro" id="IPR007624">
    <property type="entry name" value="RNA_pol_sigma70_r3"/>
</dbReference>
<dbReference type="InterPro" id="IPR009042">
    <property type="entry name" value="RNA_pol_sigma70_r1_2"/>
</dbReference>
<dbReference type="InterPro" id="IPR007630">
    <property type="entry name" value="RNA_pol_sigma70_r4"/>
</dbReference>
<dbReference type="FunFam" id="1.10.10.10:FF:000004">
    <property type="entry name" value="RNA polymerase sigma factor SigA"/>
    <property type="match status" value="1"/>
</dbReference>
<dbReference type="RefSeq" id="WP_126595968.1">
    <property type="nucleotide sequence ID" value="NZ_BIFQ01000001.1"/>
</dbReference>
<dbReference type="PANTHER" id="PTHR30603">
    <property type="entry name" value="RNA POLYMERASE SIGMA FACTOR RPO"/>
    <property type="match status" value="1"/>
</dbReference>
<keyword evidence="3 6" id="KW-0731">Sigma factor</keyword>
<keyword evidence="2 6" id="KW-0805">Transcription regulation</keyword>
<dbReference type="PANTHER" id="PTHR30603:SF60">
    <property type="entry name" value="RNA POLYMERASE SIGMA FACTOR RPOD"/>
    <property type="match status" value="1"/>
</dbReference>
<dbReference type="CDD" id="cd06171">
    <property type="entry name" value="Sigma70_r4"/>
    <property type="match status" value="1"/>
</dbReference>
<evidence type="ECO:0000256" key="5">
    <source>
        <dbReference type="ARBA" id="ARBA00023163"/>
    </source>
</evidence>
<dbReference type="InterPro" id="IPR036388">
    <property type="entry name" value="WH-like_DNA-bd_sf"/>
</dbReference>